<protein>
    <recommendedName>
        <fullName evidence="1">VWFA domain-containing protein</fullName>
    </recommendedName>
</protein>
<evidence type="ECO:0000313" key="3">
    <source>
        <dbReference type="Proteomes" id="UP000237350"/>
    </source>
</evidence>
<organism evidence="2 3">
    <name type="scientific">Alkalispirochaeta sphaeroplastigenens</name>
    <dbReference type="NCBI Taxonomy" id="1187066"/>
    <lineage>
        <taxon>Bacteria</taxon>
        <taxon>Pseudomonadati</taxon>
        <taxon>Spirochaetota</taxon>
        <taxon>Spirochaetia</taxon>
        <taxon>Spirochaetales</taxon>
        <taxon>Spirochaetaceae</taxon>
        <taxon>Alkalispirochaeta</taxon>
    </lineage>
</organism>
<dbReference type="PANTHER" id="PTHR10579">
    <property type="entry name" value="CALCIUM-ACTIVATED CHLORIDE CHANNEL REGULATOR"/>
    <property type="match status" value="1"/>
</dbReference>
<evidence type="ECO:0000313" key="2">
    <source>
        <dbReference type="EMBL" id="POR00842.1"/>
    </source>
</evidence>
<accession>A0A2S4JMX2</accession>
<dbReference type="AlphaFoldDB" id="A0A2S4JMX2"/>
<dbReference type="SUPFAM" id="SSF53300">
    <property type="entry name" value="vWA-like"/>
    <property type="match status" value="1"/>
</dbReference>
<dbReference type="InterPro" id="IPR051266">
    <property type="entry name" value="CLCR"/>
</dbReference>
<reference evidence="3" key="1">
    <citation type="submission" date="2015-12" db="EMBL/GenBank/DDBJ databases">
        <authorList>
            <person name="Lodha T.D."/>
            <person name="Chintalapati S."/>
            <person name="Chintalapati V.R."/>
            <person name="Sravanthi T."/>
        </authorList>
    </citation>
    <scope>NUCLEOTIDE SEQUENCE [LARGE SCALE GENOMIC DNA]</scope>
    <source>
        <strain evidence="3">JC133</strain>
    </source>
</reference>
<feature type="domain" description="VWFA" evidence="1">
    <location>
        <begin position="37"/>
        <end position="209"/>
    </location>
</feature>
<name>A0A2S4JMX2_9SPIO</name>
<dbReference type="Pfam" id="PF00092">
    <property type="entry name" value="VWA"/>
    <property type="match status" value="1"/>
</dbReference>
<sequence length="215" mass="22722">MRYLAGMILVVVALSGVLLPGCEIARYPFYVETRQLNVAFVIDRSGSMGSGSNSRMENAKSAAVELVEGLNSRDVLAVVTFDTSARVDVEARRVTSARRAEVIGAINAITAGGGTTVSAGLLAGYAELSKNRSPGFWNILILLCDGAVDSAISEPLVREAYARGVRTSTIGLAVDPGQIYLDRLAELGRGVSLFVSDGDEVSEVIRQAIDDLLSP</sequence>
<dbReference type="SMART" id="SM00327">
    <property type="entry name" value="VWA"/>
    <property type="match status" value="1"/>
</dbReference>
<dbReference type="InterPro" id="IPR036465">
    <property type="entry name" value="vWFA_dom_sf"/>
</dbReference>
<dbReference type="Proteomes" id="UP000237350">
    <property type="component" value="Unassembled WGS sequence"/>
</dbReference>
<evidence type="ECO:0000259" key="1">
    <source>
        <dbReference type="PROSITE" id="PS50234"/>
    </source>
</evidence>
<dbReference type="InterPro" id="IPR002035">
    <property type="entry name" value="VWF_A"/>
</dbReference>
<dbReference type="Gene3D" id="3.40.50.410">
    <property type="entry name" value="von Willebrand factor, type A domain"/>
    <property type="match status" value="1"/>
</dbReference>
<dbReference type="EMBL" id="LPWH01000071">
    <property type="protein sequence ID" value="POR00842.1"/>
    <property type="molecule type" value="Genomic_DNA"/>
</dbReference>
<dbReference type="PANTHER" id="PTHR10579:SF43">
    <property type="entry name" value="ZINC FINGER (C3HC4-TYPE RING FINGER) FAMILY PROTEIN"/>
    <property type="match status" value="1"/>
</dbReference>
<dbReference type="PROSITE" id="PS50234">
    <property type="entry name" value="VWFA"/>
    <property type="match status" value="1"/>
</dbReference>
<dbReference type="RefSeq" id="WP_181015520.1">
    <property type="nucleotide sequence ID" value="NZ_LPWH01000071.1"/>
</dbReference>
<proteinExistence type="predicted"/>
<comment type="caution">
    <text evidence="2">The sequence shown here is derived from an EMBL/GenBank/DDBJ whole genome shotgun (WGS) entry which is preliminary data.</text>
</comment>
<gene>
    <name evidence="2" type="ORF">AU468_09340</name>
</gene>
<keyword evidence="3" id="KW-1185">Reference proteome</keyword>